<reference evidence="1 2" key="1">
    <citation type="submission" date="2017-03" db="EMBL/GenBank/DDBJ databases">
        <authorList>
            <person name="Afonso C.L."/>
            <person name="Miller P.J."/>
            <person name="Scott M.A."/>
            <person name="Spackman E."/>
            <person name="Goraichik I."/>
            <person name="Dimitrov K.M."/>
            <person name="Suarez D.L."/>
            <person name="Swayne D.E."/>
        </authorList>
    </citation>
    <scope>NUCLEOTIDE SEQUENCE [LARGE SCALE GENOMIC DNA]</scope>
    <source>
        <strain evidence="1 2">CECT 8287</strain>
    </source>
</reference>
<sequence length="61" mass="7017">MPKLYGYLACPRSRIALVAASEKDIDCSFRAVAYWDGLDKLSIFTVNRHRNVAPFEFDLKH</sequence>
<keyword evidence="2" id="KW-1185">Reference proteome</keyword>
<proteinExistence type="predicted"/>
<dbReference type="AlphaFoldDB" id="A0A1Y5TX58"/>
<accession>A0A1Y5TX58</accession>
<protein>
    <submittedName>
        <fullName evidence="1">Uncharacterized protein</fullName>
    </submittedName>
</protein>
<dbReference type="SUPFAM" id="SSF52833">
    <property type="entry name" value="Thioredoxin-like"/>
    <property type="match status" value="1"/>
</dbReference>
<dbReference type="Proteomes" id="UP000193827">
    <property type="component" value="Unassembled WGS sequence"/>
</dbReference>
<gene>
    <name evidence="1" type="ORF">PEL8287_03908</name>
</gene>
<dbReference type="CDD" id="cd00570">
    <property type="entry name" value="GST_N_family"/>
    <property type="match status" value="1"/>
</dbReference>
<evidence type="ECO:0000313" key="1">
    <source>
        <dbReference type="EMBL" id="SLN70474.1"/>
    </source>
</evidence>
<name>A0A1Y5TX58_9RHOB</name>
<organism evidence="1 2">
    <name type="scientific">Roseovarius litorisediminis</name>
    <dbReference type="NCBI Taxonomy" id="1312363"/>
    <lineage>
        <taxon>Bacteria</taxon>
        <taxon>Pseudomonadati</taxon>
        <taxon>Pseudomonadota</taxon>
        <taxon>Alphaproteobacteria</taxon>
        <taxon>Rhodobacterales</taxon>
        <taxon>Roseobacteraceae</taxon>
        <taxon>Roseovarius</taxon>
    </lineage>
</organism>
<evidence type="ECO:0000313" key="2">
    <source>
        <dbReference type="Proteomes" id="UP000193827"/>
    </source>
</evidence>
<dbReference type="EMBL" id="FWFL01000021">
    <property type="protein sequence ID" value="SLN70474.1"/>
    <property type="molecule type" value="Genomic_DNA"/>
</dbReference>
<dbReference type="InterPro" id="IPR036249">
    <property type="entry name" value="Thioredoxin-like_sf"/>
</dbReference>